<dbReference type="InterPro" id="IPR027949">
    <property type="entry name" value="Chloroplast_duf"/>
</dbReference>
<proteinExistence type="predicted"/>
<name>A0AAX6EJ12_IRIPA</name>
<keyword evidence="3" id="KW-1185">Reference proteome</keyword>
<gene>
    <name evidence="1" type="ORF">M6B38_187455</name>
    <name evidence="2" type="ORF">M6B38_302575</name>
</gene>
<dbReference type="EMBL" id="JANAVB010007798">
    <property type="protein sequence ID" value="KAJ6842235.1"/>
    <property type="molecule type" value="Genomic_DNA"/>
</dbReference>
<protein>
    <submittedName>
        <fullName evidence="1">F-box protein</fullName>
    </submittedName>
</protein>
<accession>A0AAX6EJ12</accession>
<dbReference type="AlphaFoldDB" id="A0AAX6EJ12"/>
<evidence type="ECO:0000313" key="2">
    <source>
        <dbReference type="EMBL" id="KAJ6842235.1"/>
    </source>
</evidence>
<comment type="caution">
    <text evidence="1">The sequence shown here is derived from an EMBL/GenBank/DDBJ whole genome shotgun (WGS) entry which is preliminary data.</text>
</comment>
<sequence>MAGLGVQSMFSLRPATSLRCRASLHTPIDPKRKSVYIPKLPTGMINMDELVVLREDEGMQASTSNNISSTGRVSDRNVNMLITKLNTIAEAVADRAEMHSIIGEQRNDWNALFLNSINSITLTASLMAGVAAIPIGDETPYILPLKVSSVILFTAAAGMMAAVNKIQPSQLAEEQRNATRLFKQLERSIRTTLALRNPTELDVEEALERINAIERAYPLPLLPLPDKFPKVLKPTVWWPKLNLKKNQQQQQQQKKRSDNNGWSVELEEEMAGILRVLKTKDQEQYMTCGELVTNINRTLAVSGPILAAVAAIGTGLIGSSTVHEPWPALIGVVGGALATVVNTLEHGGQMGMVFELFRNCAGYYVRLEEEIENNLGERDVQKREDGELFRMKMALHLGRSLSELEGFASYASASCEDDDIKEFAGKLF</sequence>
<dbReference type="PANTHER" id="PTHR33358">
    <property type="entry name" value="F-BOX PROTEIN WITH A DOMAIN PROTEIN"/>
    <property type="match status" value="1"/>
</dbReference>
<dbReference type="PANTHER" id="PTHR33358:SF12">
    <property type="entry name" value="F-BOX PROTEIN WITH A DOMAIN PROTEIN"/>
    <property type="match status" value="1"/>
</dbReference>
<organism evidence="1 3">
    <name type="scientific">Iris pallida</name>
    <name type="common">Sweet iris</name>
    <dbReference type="NCBI Taxonomy" id="29817"/>
    <lineage>
        <taxon>Eukaryota</taxon>
        <taxon>Viridiplantae</taxon>
        <taxon>Streptophyta</taxon>
        <taxon>Embryophyta</taxon>
        <taxon>Tracheophyta</taxon>
        <taxon>Spermatophyta</taxon>
        <taxon>Magnoliopsida</taxon>
        <taxon>Liliopsida</taxon>
        <taxon>Asparagales</taxon>
        <taxon>Iridaceae</taxon>
        <taxon>Iridoideae</taxon>
        <taxon>Irideae</taxon>
        <taxon>Iris</taxon>
    </lineage>
</organism>
<evidence type="ECO:0000313" key="1">
    <source>
        <dbReference type="EMBL" id="KAJ6803941.1"/>
    </source>
</evidence>
<reference evidence="1" key="1">
    <citation type="journal article" date="2023" name="GigaByte">
        <title>Genome assembly of the bearded iris, Iris pallida Lam.</title>
        <authorList>
            <person name="Bruccoleri R.E."/>
            <person name="Oakeley E.J."/>
            <person name="Faust A.M.E."/>
            <person name="Altorfer M."/>
            <person name="Dessus-Babus S."/>
            <person name="Burckhardt D."/>
            <person name="Oertli M."/>
            <person name="Naumann U."/>
            <person name="Petersen F."/>
            <person name="Wong J."/>
        </authorList>
    </citation>
    <scope>NUCLEOTIDE SEQUENCE</scope>
    <source>
        <strain evidence="1">GSM-AAB239-AS_SAM_17_03QT</strain>
    </source>
</reference>
<reference evidence="1" key="2">
    <citation type="submission" date="2023-04" db="EMBL/GenBank/DDBJ databases">
        <authorList>
            <person name="Bruccoleri R.E."/>
            <person name="Oakeley E.J."/>
            <person name="Faust A.-M."/>
            <person name="Dessus-Babus S."/>
            <person name="Altorfer M."/>
            <person name="Burckhardt D."/>
            <person name="Oertli M."/>
            <person name="Naumann U."/>
            <person name="Petersen F."/>
            <person name="Wong J."/>
        </authorList>
    </citation>
    <scope>NUCLEOTIDE SEQUENCE</scope>
    <source>
        <strain evidence="1">GSM-AAB239-AS_SAM_17_03QT</strain>
        <tissue evidence="1">Leaf</tissue>
    </source>
</reference>
<dbReference type="Proteomes" id="UP001140949">
    <property type="component" value="Unassembled WGS sequence"/>
</dbReference>
<dbReference type="Pfam" id="PF14476">
    <property type="entry name" value="Chloroplast_duf"/>
    <property type="match status" value="1"/>
</dbReference>
<dbReference type="EMBL" id="JANAVB010036127">
    <property type="protein sequence ID" value="KAJ6803941.1"/>
    <property type="molecule type" value="Genomic_DNA"/>
</dbReference>
<evidence type="ECO:0000313" key="3">
    <source>
        <dbReference type="Proteomes" id="UP001140949"/>
    </source>
</evidence>